<evidence type="ECO:0000313" key="4">
    <source>
        <dbReference type="EMBL" id="GEO99924.1"/>
    </source>
</evidence>
<reference evidence="4 5" key="1">
    <citation type="submission" date="2019-07" db="EMBL/GenBank/DDBJ databases">
        <title>Whole genome shotgun sequence of Methylobacterium haplocladii NBRC 107714.</title>
        <authorList>
            <person name="Hosoyama A."/>
            <person name="Uohara A."/>
            <person name="Ohji S."/>
            <person name="Ichikawa N."/>
        </authorList>
    </citation>
    <scope>NUCLEOTIDE SEQUENCE [LARGE SCALE GENOMIC DNA]</scope>
    <source>
        <strain evidence="4 5">NBRC 107714</strain>
    </source>
</reference>
<keyword evidence="5" id="KW-1185">Reference proteome</keyword>
<dbReference type="InterPro" id="IPR036388">
    <property type="entry name" value="WH-like_DNA-bd_sf"/>
</dbReference>
<dbReference type="CDD" id="cd00383">
    <property type="entry name" value="trans_reg_C"/>
    <property type="match status" value="1"/>
</dbReference>
<evidence type="ECO:0000313" key="5">
    <source>
        <dbReference type="Proteomes" id="UP000321258"/>
    </source>
</evidence>
<dbReference type="InterPro" id="IPR011990">
    <property type="entry name" value="TPR-like_helical_dom_sf"/>
</dbReference>
<keyword evidence="1 2" id="KW-0238">DNA-binding</keyword>
<dbReference type="Gene3D" id="1.25.40.10">
    <property type="entry name" value="Tetratricopeptide repeat domain"/>
    <property type="match status" value="1"/>
</dbReference>
<dbReference type="Gene3D" id="1.10.10.10">
    <property type="entry name" value="Winged helix-like DNA-binding domain superfamily/Winged helix DNA-binding domain"/>
    <property type="match status" value="1"/>
</dbReference>
<dbReference type="Proteomes" id="UP000321258">
    <property type="component" value="Unassembled WGS sequence"/>
</dbReference>
<protein>
    <recommendedName>
        <fullName evidence="3">OmpR/PhoB-type domain-containing protein</fullName>
    </recommendedName>
</protein>
<dbReference type="PROSITE" id="PS51755">
    <property type="entry name" value="OMPR_PHOB"/>
    <property type="match status" value="1"/>
</dbReference>
<dbReference type="GO" id="GO:0006355">
    <property type="term" value="P:regulation of DNA-templated transcription"/>
    <property type="evidence" value="ECO:0007669"/>
    <property type="project" value="InterPro"/>
</dbReference>
<dbReference type="RefSeq" id="WP_147078806.1">
    <property type="nucleotide sequence ID" value="NZ_BJZT01000025.1"/>
</dbReference>
<dbReference type="SUPFAM" id="SSF48452">
    <property type="entry name" value="TPR-like"/>
    <property type="match status" value="1"/>
</dbReference>
<dbReference type="InterPro" id="IPR016032">
    <property type="entry name" value="Sig_transdc_resp-reg_C-effctor"/>
</dbReference>
<evidence type="ECO:0000259" key="3">
    <source>
        <dbReference type="PROSITE" id="PS51755"/>
    </source>
</evidence>
<dbReference type="SUPFAM" id="SSF46894">
    <property type="entry name" value="C-terminal effector domain of the bipartite response regulators"/>
    <property type="match status" value="1"/>
</dbReference>
<dbReference type="GO" id="GO:0000160">
    <property type="term" value="P:phosphorelay signal transduction system"/>
    <property type="evidence" value="ECO:0007669"/>
    <property type="project" value="InterPro"/>
</dbReference>
<dbReference type="Gene3D" id="3.40.50.10070">
    <property type="entry name" value="TolB, N-terminal domain"/>
    <property type="match status" value="1"/>
</dbReference>
<organism evidence="4 5">
    <name type="scientific">Methylobacterium haplocladii</name>
    <dbReference type="NCBI Taxonomy" id="1176176"/>
    <lineage>
        <taxon>Bacteria</taxon>
        <taxon>Pseudomonadati</taxon>
        <taxon>Pseudomonadota</taxon>
        <taxon>Alphaproteobacteria</taxon>
        <taxon>Hyphomicrobiales</taxon>
        <taxon>Methylobacteriaceae</taxon>
        <taxon>Methylobacterium</taxon>
    </lineage>
</organism>
<gene>
    <name evidence="4" type="ORF">MHA02_23120</name>
</gene>
<dbReference type="InterPro" id="IPR001867">
    <property type="entry name" value="OmpR/PhoB-type_DNA-bd"/>
</dbReference>
<name>A0A512IQC5_9HYPH</name>
<dbReference type="SMART" id="SM00862">
    <property type="entry name" value="Trans_reg_C"/>
    <property type="match status" value="1"/>
</dbReference>
<sequence>MADRITLVDVVVDFSRGQVFARNGDRLDLRPRAFDVLSRLAARRGEVVGKDELLSACWPDVVVTEDSLTQCICEIRRVLGDTGRDLIRTIPRRGYLLVPAETPPPTAPGRLPAPGRFWQPIAVVPFDTFDGAHPDLAGLGAGFAEDLTTELARNRHLSVIARHSAFAAVARSGTGTAAEIAGLLGARYVLEGSLRRAGESLIVNAQLIDGHDSRHVWAERYTIAADSFFAVQDTLVARIVSALFSELRDAEQVASLAGPADALGAHDLTMRAIAHLNRFSARDMLLAHAAVERALVLDPAFATAHGVKGLATATDAALAISGTLGPDAIAAAEAAIRTGLELNPASPIGHRALGYVLALRGQYEDGLDAALRSLALAPHDAGSLVFLSMAQTAAGRYAMAAANAEKALDFSSVAAATLPAAAAAAYYALGRHGEAARCATAATERSPGYTIAYALGAASDAALGRIEQARARIAILRRAAPHFGLGAPRVTTIFGSDAALGQRFVETLERCGLPAVRRSDDEPSGSAG</sequence>
<dbReference type="EMBL" id="BJZT01000025">
    <property type="protein sequence ID" value="GEO99924.1"/>
    <property type="molecule type" value="Genomic_DNA"/>
</dbReference>
<dbReference type="Pfam" id="PF00486">
    <property type="entry name" value="Trans_reg_C"/>
    <property type="match status" value="1"/>
</dbReference>
<evidence type="ECO:0000256" key="1">
    <source>
        <dbReference type="ARBA" id="ARBA00023125"/>
    </source>
</evidence>
<evidence type="ECO:0000256" key="2">
    <source>
        <dbReference type="PROSITE-ProRule" id="PRU01091"/>
    </source>
</evidence>
<feature type="DNA-binding region" description="OmpR/PhoB-type" evidence="2">
    <location>
        <begin position="2"/>
        <end position="99"/>
    </location>
</feature>
<accession>A0A512IQC5</accession>
<dbReference type="AlphaFoldDB" id="A0A512IQC5"/>
<proteinExistence type="predicted"/>
<feature type="domain" description="OmpR/PhoB-type" evidence="3">
    <location>
        <begin position="2"/>
        <end position="99"/>
    </location>
</feature>
<dbReference type="OrthoDB" id="54411at2"/>
<dbReference type="GO" id="GO:0003677">
    <property type="term" value="F:DNA binding"/>
    <property type="evidence" value="ECO:0007669"/>
    <property type="project" value="UniProtKB-UniRule"/>
</dbReference>
<comment type="caution">
    <text evidence="4">The sequence shown here is derived from an EMBL/GenBank/DDBJ whole genome shotgun (WGS) entry which is preliminary data.</text>
</comment>